<gene>
    <name evidence="1" type="ORF">DFR50_11240</name>
</gene>
<comment type="caution">
    <text evidence="1">The sequence shown here is derived from an EMBL/GenBank/DDBJ whole genome shotgun (WGS) entry which is preliminary data.</text>
</comment>
<accession>A0A366FEN5</accession>
<sequence>MILTTHPQRVSIKRKHEQLVSTFVERIRRGERPALPPTYREFRATVQPTFGCDGAVVVKWCGMWVCIERDGYAHT</sequence>
<proteinExistence type="predicted"/>
<dbReference type="EMBL" id="QNRK01000012">
    <property type="protein sequence ID" value="RBP13071.1"/>
    <property type="molecule type" value="Genomic_DNA"/>
</dbReference>
<evidence type="ECO:0000313" key="2">
    <source>
        <dbReference type="Proteomes" id="UP000253529"/>
    </source>
</evidence>
<organism evidence="1 2">
    <name type="scientific">Roseiarcus fermentans</name>
    <dbReference type="NCBI Taxonomy" id="1473586"/>
    <lineage>
        <taxon>Bacteria</taxon>
        <taxon>Pseudomonadati</taxon>
        <taxon>Pseudomonadota</taxon>
        <taxon>Alphaproteobacteria</taxon>
        <taxon>Hyphomicrobiales</taxon>
        <taxon>Roseiarcaceae</taxon>
        <taxon>Roseiarcus</taxon>
    </lineage>
</organism>
<dbReference type="RefSeq" id="WP_113889490.1">
    <property type="nucleotide sequence ID" value="NZ_QNRK01000012.1"/>
</dbReference>
<name>A0A366FEN5_9HYPH</name>
<keyword evidence="2" id="KW-1185">Reference proteome</keyword>
<dbReference type="Proteomes" id="UP000253529">
    <property type="component" value="Unassembled WGS sequence"/>
</dbReference>
<dbReference type="OrthoDB" id="270332at2"/>
<dbReference type="AlphaFoldDB" id="A0A366FEN5"/>
<protein>
    <submittedName>
        <fullName evidence="1">Uncharacterized protein</fullName>
    </submittedName>
</protein>
<evidence type="ECO:0000313" key="1">
    <source>
        <dbReference type="EMBL" id="RBP13071.1"/>
    </source>
</evidence>
<reference evidence="1 2" key="1">
    <citation type="submission" date="2018-06" db="EMBL/GenBank/DDBJ databases">
        <title>Genomic Encyclopedia of Type Strains, Phase IV (KMG-IV): sequencing the most valuable type-strain genomes for metagenomic binning, comparative biology and taxonomic classification.</title>
        <authorList>
            <person name="Goeker M."/>
        </authorList>
    </citation>
    <scope>NUCLEOTIDE SEQUENCE [LARGE SCALE GENOMIC DNA]</scope>
    <source>
        <strain evidence="1 2">DSM 24875</strain>
    </source>
</reference>